<accession>A0A364KR61</accession>
<proteinExistence type="inferred from homology"/>
<reference evidence="6 7" key="1">
    <citation type="journal article" date="2017" name="Biotechnol. Biofuels">
        <title>Differential beta-glucosidase expression as a function of carbon source availability in Talaromyces amestolkiae: a genomic and proteomic approach.</title>
        <authorList>
            <person name="de Eugenio L.I."/>
            <person name="Mendez-Liter J.A."/>
            <person name="Nieto-Dominguez M."/>
            <person name="Alonso L."/>
            <person name="Gil-Munoz J."/>
            <person name="Barriuso J."/>
            <person name="Prieto A."/>
            <person name="Martinez M.J."/>
        </authorList>
    </citation>
    <scope>NUCLEOTIDE SEQUENCE [LARGE SCALE GENOMIC DNA]</scope>
    <source>
        <strain evidence="6 7">CIB</strain>
    </source>
</reference>
<dbReference type="Pfam" id="PF08241">
    <property type="entry name" value="Methyltransf_11"/>
    <property type="match status" value="1"/>
</dbReference>
<evidence type="ECO:0000313" key="7">
    <source>
        <dbReference type="Proteomes" id="UP000249363"/>
    </source>
</evidence>
<dbReference type="InterPro" id="IPR013216">
    <property type="entry name" value="Methyltransf_11"/>
</dbReference>
<dbReference type="InterPro" id="IPR029063">
    <property type="entry name" value="SAM-dependent_MTases_sf"/>
</dbReference>
<name>A0A364KR61_TALAM</name>
<gene>
    <name evidence="6" type="ORF">BHQ10_002048</name>
</gene>
<evidence type="ECO:0000256" key="2">
    <source>
        <dbReference type="ARBA" id="ARBA00022603"/>
    </source>
</evidence>
<dbReference type="STRING" id="1196081.A0A364KR61"/>
<organism evidence="6 7">
    <name type="scientific">Talaromyces amestolkiae</name>
    <dbReference type="NCBI Taxonomy" id="1196081"/>
    <lineage>
        <taxon>Eukaryota</taxon>
        <taxon>Fungi</taxon>
        <taxon>Dikarya</taxon>
        <taxon>Ascomycota</taxon>
        <taxon>Pezizomycotina</taxon>
        <taxon>Eurotiomycetes</taxon>
        <taxon>Eurotiomycetidae</taxon>
        <taxon>Eurotiales</taxon>
        <taxon>Trichocomaceae</taxon>
        <taxon>Talaromyces</taxon>
        <taxon>Talaromyces sect. Talaromyces</taxon>
    </lineage>
</organism>
<dbReference type="GO" id="GO:0008757">
    <property type="term" value="F:S-adenosylmethionine-dependent methyltransferase activity"/>
    <property type="evidence" value="ECO:0007669"/>
    <property type="project" value="InterPro"/>
</dbReference>
<dbReference type="OrthoDB" id="10027013at2759"/>
<evidence type="ECO:0000256" key="1">
    <source>
        <dbReference type="ARBA" id="ARBA00008361"/>
    </source>
</evidence>
<feature type="domain" description="Methyltransferase type 11" evidence="5">
    <location>
        <begin position="50"/>
        <end position="142"/>
    </location>
</feature>
<comment type="similarity">
    <text evidence="1">Belongs to the methyltransferase superfamily.</text>
</comment>
<keyword evidence="4" id="KW-0949">S-adenosyl-L-methionine</keyword>
<dbReference type="InterPro" id="IPR051052">
    <property type="entry name" value="Diverse_substrate_MTase"/>
</dbReference>
<evidence type="ECO:0000256" key="3">
    <source>
        <dbReference type="ARBA" id="ARBA00022679"/>
    </source>
</evidence>
<dbReference type="SUPFAM" id="SSF53335">
    <property type="entry name" value="S-adenosyl-L-methionine-dependent methyltransferases"/>
    <property type="match status" value="1"/>
</dbReference>
<dbReference type="GO" id="GO:0032259">
    <property type="term" value="P:methylation"/>
    <property type="evidence" value="ECO:0007669"/>
    <property type="project" value="UniProtKB-KW"/>
</dbReference>
<evidence type="ECO:0000259" key="5">
    <source>
        <dbReference type="Pfam" id="PF08241"/>
    </source>
</evidence>
<dbReference type="Gene3D" id="3.40.50.150">
    <property type="entry name" value="Vaccinia Virus protein VP39"/>
    <property type="match status" value="1"/>
</dbReference>
<dbReference type="RefSeq" id="XP_040730553.1">
    <property type="nucleotide sequence ID" value="XM_040874151.1"/>
</dbReference>
<comment type="caution">
    <text evidence="6">The sequence shown here is derived from an EMBL/GenBank/DDBJ whole genome shotgun (WGS) entry which is preliminary data.</text>
</comment>
<dbReference type="AlphaFoldDB" id="A0A364KR61"/>
<dbReference type="EMBL" id="MIKG01000002">
    <property type="protein sequence ID" value="RAO66036.1"/>
    <property type="molecule type" value="Genomic_DNA"/>
</dbReference>
<evidence type="ECO:0000313" key="6">
    <source>
        <dbReference type="EMBL" id="RAO66036.1"/>
    </source>
</evidence>
<keyword evidence="2" id="KW-0489">Methyltransferase</keyword>
<dbReference type="Proteomes" id="UP000249363">
    <property type="component" value="Unassembled WGS sequence"/>
</dbReference>
<sequence length="307" mass="34485">MANTNDTIFARDKGFWENYLRGRPRAPDVFFERIFRYHEESGGQFGTAHDAGAGNGPYAQILRSKFQRVIISDIVSENVKLAKDRLGSDNGFTYRVAKIEEASDIPCYSVDLVFATNVVHFADQKLTAQAISNQLKSNGTFVAAGFGPARFVDPKVQGAWSGIYHQGGRAVLKTSDELEETIKIMERSSNYYNVVPLDEKFFQPGAKRIHLNMDQGGLTPLLPPEYGQKASEPDYTGPNDIVTFENEDGWSFKTDLDGLKEHFKTFPFSAIDPSSYNKLWQELEELLKDGRVVEGYFPAKIILAKRC</sequence>
<protein>
    <recommendedName>
        <fullName evidence="5">Methyltransferase type 11 domain-containing protein</fullName>
    </recommendedName>
</protein>
<keyword evidence="7" id="KW-1185">Reference proteome</keyword>
<evidence type="ECO:0000256" key="4">
    <source>
        <dbReference type="ARBA" id="ARBA00022691"/>
    </source>
</evidence>
<dbReference type="PANTHER" id="PTHR44942">
    <property type="entry name" value="METHYLTRANSF_11 DOMAIN-CONTAINING PROTEIN"/>
    <property type="match status" value="1"/>
</dbReference>
<dbReference type="CDD" id="cd02440">
    <property type="entry name" value="AdoMet_MTases"/>
    <property type="match status" value="1"/>
</dbReference>
<keyword evidence="3" id="KW-0808">Transferase</keyword>
<dbReference type="GeneID" id="63791265"/>
<dbReference type="PANTHER" id="PTHR44942:SF4">
    <property type="entry name" value="METHYLTRANSFERASE TYPE 11 DOMAIN-CONTAINING PROTEIN"/>
    <property type="match status" value="1"/>
</dbReference>